<proteinExistence type="predicted"/>
<evidence type="ECO:0000313" key="2">
    <source>
        <dbReference type="Proteomes" id="UP000824540"/>
    </source>
</evidence>
<name>A0A8T2NAN6_9TELE</name>
<dbReference type="EMBL" id="JAFBMS010000102">
    <property type="protein sequence ID" value="KAG9336390.1"/>
    <property type="molecule type" value="Genomic_DNA"/>
</dbReference>
<organism evidence="1 2">
    <name type="scientific">Albula glossodonta</name>
    <name type="common">roundjaw bonefish</name>
    <dbReference type="NCBI Taxonomy" id="121402"/>
    <lineage>
        <taxon>Eukaryota</taxon>
        <taxon>Metazoa</taxon>
        <taxon>Chordata</taxon>
        <taxon>Craniata</taxon>
        <taxon>Vertebrata</taxon>
        <taxon>Euteleostomi</taxon>
        <taxon>Actinopterygii</taxon>
        <taxon>Neopterygii</taxon>
        <taxon>Teleostei</taxon>
        <taxon>Albuliformes</taxon>
        <taxon>Albulidae</taxon>
        <taxon>Albula</taxon>
    </lineage>
</organism>
<sequence length="72" mass="7662">MVHPRSFHHHLPPPPNGCVSLDTPVFITCGRLISQSENELGVAVFQGEENLKCAVSHVCLHTSSLQDGAGGT</sequence>
<keyword evidence="2" id="KW-1185">Reference proteome</keyword>
<protein>
    <submittedName>
        <fullName evidence="1">Uncharacterized protein</fullName>
    </submittedName>
</protein>
<comment type="caution">
    <text evidence="1">The sequence shown here is derived from an EMBL/GenBank/DDBJ whole genome shotgun (WGS) entry which is preliminary data.</text>
</comment>
<evidence type="ECO:0000313" key="1">
    <source>
        <dbReference type="EMBL" id="KAG9336390.1"/>
    </source>
</evidence>
<dbReference type="AlphaFoldDB" id="A0A8T2NAN6"/>
<accession>A0A8T2NAN6</accession>
<dbReference type="Proteomes" id="UP000824540">
    <property type="component" value="Unassembled WGS sequence"/>
</dbReference>
<reference evidence="1" key="1">
    <citation type="thesis" date="2021" institute="BYU ScholarsArchive" country="Provo, UT, USA">
        <title>Applications of and Algorithms for Genome Assembly and Genomic Analyses with an Emphasis on Marine Teleosts.</title>
        <authorList>
            <person name="Pickett B.D."/>
        </authorList>
    </citation>
    <scope>NUCLEOTIDE SEQUENCE</scope>
    <source>
        <strain evidence="1">HI-2016</strain>
    </source>
</reference>
<gene>
    <name evidence="1" type="ORF">JZ751_002737</name>
</gene>